<feature type="binding site" evidence="18">
    <location>
        <position position="129"/>
    </location>
    <ligand>
        <name>Ca(2+)</name>
        <dbReference type="ChEBI" id="CHEBI:29108"/>
        <label>3</label>
    </ligand>
</feature>
<keyword evidence="25" id="KW-1185">Reference proteome</keyword>
<feature type="binding site" evidence="18">
    <location>
        <position position="127"/>
    </location>
    <ligand>
        <name>Zn(2+)</name>
        <dbReference type="ChEBI" id="CHEBI:29105"/>
        <label>1</label>
    </ligand>
</feature>
<keyword evidence="9" id="KW-0378">Hydrolase</keyword>
<dbReference type="SUPFAM" id="SSF55486">
    <property type="entry name" value="Metalloproteases ('zincins'), catalytic domain"/>
    <property type="match status" value="1"/>
</dbReference>
<dbReference type="CDD" id="cd00094">
    <property type="entry name" value="HX"/>
    <property type="match status" value="1"/>
</dbReference>
<organism evidence="24 25">
    <name type="scientific">Bubo bubo</name>
    <name type="common">Eurasian eagle-owl</name>
    <name type="synonym">Strix bubo</name>
    <dbReference type="NCBI Taxonomy" id="30461"/>
    <lineage>
        <taxon>Eukaryota</taxon>
        <taxon>Metazoa</taxon>
        <taxon>Chordata</taxon>
        <taxon>Craniata</taxon>
        <taxon>Vertebrata</taxon>
        <taxon>Euteleostomi</taxon>
        <taxon>Archelosauria</taxon>
        <taxon>Archosauria</taxon>
        <taxon>Dinosauria</taxon>
        <taxon>Saurischia</taxon>
        <taxon>Theropoda</taxon>
        <taxon>Coelurosauria</taxon>
        <taxon>Aves</taxon>
        <taxon>Neognathae</taxon>
        <taxon>Neoaves</taxon>
        <taxon>Telluraves</taxon>
        <taxon>Strigiformes</taxon>
        <taxon>Strigidae</taxon>
        <taxon>Bubo</taxon>
    </lineage>
</organism>
<dbReference type="GO" id="GO:0031012">
    <property type="term" value="C:extracellular matrix"/>
    <property type="evidence" value="ECO:0007669"/>
    <property type="project" value="InterPro"/>
</dbReference>
<feature type="binding site" evidence="18">
    <location>
        <position position="132"/>
    </location>
    <ligand>
        <name>Ca(2+)</name>
        <dbReference type="ChEBI" id="CHEBI:29108"/>
        <label>3</label>
    </ligand>
</feature>
<evidence type="ECO:0000256" key="18">
    <source>
        <dbReference type="PIRSR" id="PIRSR621190-2"/>
    </source>
</evidence>
<feature type="binding site" evidence="18">
    <location>
        <position position="132"/>
    </location>
    <ligand>
        <name>Ca(2+)</name>
        <dbReference type="ChEBI" id="CHEBI:29108"/>
        <label>1</label>
    </ligand>
</feature>
<dbReference type="PROSITE" id="PS51642">
    <property type="entry name" value="HEMOPEXIN_2"/>
    <property type="match status" value="2"/>
</dbReference>
<feature type="region of interest" description="Disordered" evidence="21">
    <location>
        <begin position="425"/>
        <end position="476"/>
    </location>
</feature>
<keyword evidence="6 18" id="KW-0479">Metal-binding</keyword>
<dbReference type="PANTHER" id="PTHR10201">
    <property type="entry name" value="MATRIX METALLOPROTEINASE"/>
    <property type="match status" value="1"/>
</dbReference>
<evidence type="ECO:0000256" key="12">
    <source>
        <dbReference type="ARBA" id="ARBA00022989"/>
    </source>
</evidence>
<dbReference type="InterPro" id="IPR033739">
    <property type="entry name" value="M10A_MMP"/>
</dbReference>
<evidence type="ECO:0000256" key="6">
    <source>
        <dbReference type="ARBA" id="ARBA00022723"/>
    </source>
</evidence>
<proteinExistence type="inferred from homology"/>
<feature type="binding site" evidence="18">
    <location>
        <position position="170"/>
    </location>
    <ligand>
        <name>Zn(2+)</name>
        <dbReference type="ChEBI" id="CHEBI:29105"/>
        <label>2</label>
        <note>catalytic</note>
    </ligand>
</feature>
<feature type="binding site" evidence="18">
    <location>
        <position position="114"/>
    </location>
    <ligand>
        <name>Zn(2+)</name>
        <dbReference type="ChEBI" id="CHEBI:29105"/>
        <label>1</label>
    </ligand>
</feature>
<evidence type="ECO:0000256" key="9">
    <source>
        <dbReference type="ARBA" id="ARBA00022801"/>
    </source>
</evidence>
<evidence type="ECO:0000313" key="24">
    <source>
        <dbReference type="Ensembl" id="ENSBOBP00000004549.1"/>
    </source>
</evidence>
<feature type="binding site" evidence="18">
    <location>
        <position position="125"/>
    </location>
    <ligand>
        <name>Ca(2+)</name>
        <dbReference type="ChEBI" id="CHEBI:29108"/>
        <label>2</label>
    </ligand>
</feature>
<reference evidence="24" key="1">
    <citation type="submission" date="2025-08" db="UniProtKB">
        <authorList>
            <consortium name="Ensembl"/>
        </authorList>
    </citation>
    <scope>IDENTIFICATION</scope>
</reference>
<dbReference type="GO" id="GO:0008270">
    <property type="term" value="F:zinc ion binding"/>
    <property type="evidence" value="ECO:0007669"/>
    <property type="project" value="InterPro"/>
</dbReference>
<evidence type="ECO:0000256" key="14">
    <source>
        <dbReference type="ARBA" id="ARBA00023136"/>
    </source>
</evidence>
<dbReference type="Gene3D" id="3.40.390.10">
    <property type="entry name" value="Collagenase (Catalytic Domain)"/>
    <property type="match status" value="1"/>
</dbReference>
<feature type="binding site" evidence="18">
    <location>
        <position position="106"/>
    </location>
    <ligand>
        <name>Ca(2+)</name>
        <dbReference type="ChEBI" id="CHEBI:29108"/>
        <label>3</label>
    </ligand>
</feature>
<keyword evidence="15" id="KW-0865">Zymogen</keyword>
<evidence type="ECO:0000256" key="7">
    <source>
        <dbReference type="ARBA" id="ARBA00022729"/>
    </source>
</evidence>
<keyword evidence="14 22" id="KW-0472">Membrane</keyword>
<keyword evidence="10 18" id="KW-0862">Zinc</keyword>
<evidence type="ECO:0000256" key="3">
    <source>
        <dbReference type="ARBA" id="ARBA00022670"/>
    </source>
</evidence>
<evidence type="ECO:0000256" key="1">
    <source>
        <dbReference type="ARBA" id="ARBA00004479"/>
    </source>
</evidence>
<dbReference type="InterPro" id="IPR021190">
    <property type="entry name" value="Pept_M10A"/>
</dbReference>
<keyword evidence="7" id="KW-0732">Signal</keyword>
<comment type="subcellular location">
    <subcellularLocation>
        <location evidence="1">Membrane</location>
        <topology evidence="1">Single-pass type I membrane protein</topology>
    </subcellularLocation>
</comment>
<dbReference type="PRINTS" id="PR00138">
    <property type="entry name" value="MATRIXIN"/>
</dbReference>
<feature type="binding site" evidence="18">
    <location>
        <position position="89"/>
    </location>
    <ligand>
        <name>Ca(2+)</name>
        <dbReference type="ChEBI" id="CHEBI:29108"/>
        <label>2</label>
    </ligand>
</feature>
<comment type="cofactor">
    <cofactor evidence="18">
        <name>Zn(2+)</name>
        <dbReference type="ChEBI" id="CHEBI:29105"/>
    </cofactor>
    <text evidence="18">Binds 2 Zn(2+) ions per subunit.</text>
</comment>
<feature type="compositionally biased region" description="Acidic residues" evidence="21">
    <location>
        <begin position="450"/>
        <end position="466"/>
    </location>
</feature>
<dbReference type="InterPro" id="IPR024079">
    <property type="entry name" value="MetalloPept_cat_dom_sf"/>
</dbReference>
<feature type="binding site" evidence="18">
    <location>
        <position position="378"/>
    </location>
    <ligand>
        <name>Ca(2+)</name>
        <dbReference type="ChEBI" id="CHEBI:29108"/>
        <label>5</label>
    </ligand>
</feature>
<evidence type="ECO:0000259" key="23">
    <source>
        <dbReference type="SMART" id="SM00235"/>
    </source>
</evidence>
<dbReference type="GO" id="GO:0030198">
    <property type="term" value="P:extracellular matrix organization"/>
    <property type="evidence" value="ECO:0007669"/>
    <property type="project" value="TreeGrafter"/>
</dbReference>
<evidence type="ECO:0000256" key="11">
    <source>
        <dbReference type="ARBA" id="ARBA00022837"/>
    </source>
</evidence>
<evidence type="ECO:0000256" key="16">
    <source>
        <dbReference type="ARBA" id="ARBA00023157"/>
    </source>
</evidence>
<name>A0A8C0EKZ9_BUBBB</name>
<evidence type="ECO:0000256" key="2">
    <source>
        <dbReference type="ARBA" id="ARBA00010370"/>
    </source>
</evidence>
<evidence type="ECO:0000256" key="21">
    <source>
        <dbReference type="SAM" id="MobiDB-lite"/>
    </source>
</evidence>
<dbReference type="Pfam" id="PF00413">
    <property type="entry name" value="Peptidase_M10"/>
    <property type="match status" value="1"/>
</dbReference>
<evidence type="ECO:0000256" key="13">
    <source>
        <dbReference type="ARBA" id="ARBA00023049"/>
    </source>
</evidence>
<dbReference type="AlphaFoldDB" id="A0A8C0EKZ9"/>
<dbReference type="SUPFAM" id="SSF50923">
    <property type="entry name" value="Hemopexin-like domain"/>
    <property type="match status" value="1"/>
</dbReference>
<evidence type="ECO:0000256" key="22">
    <source>
        <dbReference type="SAM" id="Phobius"/>
    </source>
</evidence>
<dbReference type="GO" id="GO:0016020">
    <property type="term" value="C:membrane"/>
    <property type="evidence" value="ECO:0007669"/>
    <property type="project" value="UniProtKB-SubCell"/>
</dbReference>
<dbReference type="SMART" id="SM00235">
    <property type="entry name" value="ZnMc"/>
    <property type="match status" value="1"/>
</dbReference>
<evidence type="ECO:0000256" key="17">
    <source>
        <dbReference type="PIRSR" id="PIRSR621190-1"/>
    </source>
</evidence>
<feature type="binding site" evidence="18">
    <location>
        <position position="156"/>
    </location>
    <ligand>
        <name>Zn(2+)</name>
        <dbReference type="ChEBI" id="CHEBI:29105"/>
        <label>2</label>
        <note>catalytic</note>
    </ligand>
</feature>
<feature type="binding site" evidence="18">
    <location>
        <position position="152"/>
    </location>
    <ligand>
        <name>Zn(2+)</name>
        <dbReference type="ChEBI" id="CHEBI:29105"/>
        <label>2</label>
        <note>catalytic</note>
    </ligand>
</feature>
<dbReference type="InterPro" id="IPR018487">
    <property type="entry name" value="Hemopexin-like_repeat"/>
</dbReference>
<feature type="compositionally biased region" description="Low complexity" evidence="21">
    <location>
        <begin position="467"/>
        <end position="476"/>
    </location>
</feature>
<keyword evidence="8" id="KW-0677">Repeat</keyword>
<keyword evidence="12 22" id="KW-1133">Transmembrane helix</keyword>
<feature type="repeat" description="Hemopexin" evidence="20">
    <location>
        <begin position="372"/>
        <end position="420"/>
    </location>
</feature>
<evidence type="ECO:0000256" key="19">
    <source>
        <dbReference type="PIRSR" id="PIRSR621190-4"/>
    </source>
</evidence>
<feature type="binding site" evidence="18">
    <location>
        <position position="303"/>
    </location>
    <ligand>
        <name>Ca(2+)</name>
        <dbReference type="ChEBI" id="CHEBI:29108"/>
        <label>4</label>
    </ligand>
</feature>
<feature type="binding site" evidence="18">
    <location>
        <position position="123"/>
    </location>
    <ligand>
        <name>Ca(2+)</name>
        <dbReference type="ChEBI" id="CHEBI:29108"/>
        <label>2</label>
    </ligand>
</feature>
<dbReference type="PROSITE" id="PS00024">
    <property type="entry name" value="HEMOPEXIN"/>
    <property type="match status" value="1"/>
</dbReference>
<dbReference type="InterPro" id="IPR001818">
    <property type="entry name" value="Pept_M10_metallopeptidase"/>
</dbReference>
<comment type="cofactor">
    <cofactor evidence="18">
        <name>Ca(2+)</name>
        <dbReference type="ChEBI" id="CHEBI:29108"/>
    </cofactor>
    <text evidence="18">Can bind about 5 Ca(2+) ions per subunit.</text>
</comment>
<evidence type="ECO:0000256" key="10">
    <source>
        <dbReference type="ARBA" id="ARBA00022833"/>
    </source>
</evidence>
<dbReference type="InterPro" id="IPR000585">
    <property type="entry name" value="Hemopexin-like_dom"/>
</dbReference>
<evidence type="ECO:0000313" key="25">
    <source>
        <dbReference type="Proteomes" id="UP000694567"/>
    </source>
</evidence>
<dbReference type="GO" id="GO:0030574">
    <property type="term" value="P:collagen catabolic process"/>
    <property type="evidence" value="ECO:0007669"/>
    <property type="project" value="TreeGrafter"/>
</dbReference>
<feature type="binding site" evidence="18">
    <location>
        <position position="107"/>
    </location>
    <ligand>
        <name>Ca(2+)</name>
        <dbReference type="ChEBI" id="CHEBI:29108"/>
        <label>3</label>
    </ligand>
</feature>
<evidence type="ECO:0000256" key="5">
    <source>
        <dbReference type="ARBA" id="ARBA00022692"/>
    </source>
</evidence>
<feature type="active site" evidence="17">
    <location>
        <position position="153"/>
    </location>
</feature>
<sequence length="534" mass="60463">MKRPYQHLQGSPPPCPWRAVDPSGGRALARAVPSKLSTPSIQNYTEKLGRYHSYEAVRRAFRVWEQATPLVFREVPYEDIRQKRKKEADIMVLFASGFHGDSSPFDGVGGFLAHAYFPGPGMGGDTHFDSDEPWTLENSDVSGNNLFLVAVHELGHSLGLEHSSNPSAIMAPFYQWMDTENFQLPEDDLKGIQQLYGTADGHPQPTKALPTVTPRRPGRPDQRPPKPPPPGKPERPPKPGSPDRPDQYGPNICDGNFDTVAVLRGEMFVFKGRWFWRVRHNRVLDNYPMPIGHFWRGLPGDIDAAYERHDGRFVFFKGEQGSWAEPLGGCGRWQRPLCSSLPPSPRYWRFNEDTRSVDPGYPKPISVWVGIPPSPKGAFLSPDASSTYFYRGTKYWKFDNERLKTEPGYPKSILRDFMGCHTELVPDPHPRWPDGDQPPFNPNGDGRAEGEEEEEEEEEEDEEDYSEGGQQPGGDVDVVVQIDEYTRTMSVVMVLVLLVLLLCILGLIYVIVQMQRKGAPRMLLYCKRSLQEWV</sequence>
<feature type="binding site" evidence="18">
    <location>
        <position position="162"/>
    </location>
    <ligand>
        <name>Zn(2+)</name>
        <dbReference type="ChEBI" id="CHEBI:29105"/>
        <label>2</label>
        <note>catalytic</note>
    </ligand>
</feature>
<keyword evidence="4" id="KW-0165">Cleavage on pair of basic residues</keyword>
<keyword evidence="11 18" id="KW-0106">Calcium</keyword>
<dbReference type="GO" id="GO:0004222">
    <property type="term" value="F:metalloendopeptidase activity"/>
    <property type="evidence" value="ECO:0007669"/>
    <property type="project" value="InterPro"/>
</dbReference>
<dbReference type="InterPro" id="IPR018486">
    <property type="entry name" value="Hemopexin_CS"/>
</dbReference>
<comment type="similarity">
    <text evidence="2">Belongs to the peptidase M10A family.</text>
</comment>
<dbReference type="Gene3D" id="2.110.10.10">
    <property type="entry name" value="Hemopexin-like domain"/>
    <property type="match status" value="2"/>
</dbReference>
<keyword evidence="13" id="KW-0482">Metalloprotease</keyword>
<dbReference type="InterPro" id="IPR036375">
    <property type="entry name" value="Hemopexin-like_dom_sf"/>
</dbReference>
<dbReference type="SMART" id="SM00120">
    <property type="entry name" value="HX"/>
    <property type="match status" value="3"/>
</dbReference>
<evidence type="ECO:0000256" key="20">
    <source>
        <dbReference type="PROSITE-ProRule" id="PRU01011"/>
    </source>
</evidence>
<dbReference type="InterPro" id="IPR006026">
    <property type="entry name" value="Peptidase_Metallo"/>
</dbReference>
<feature type="binding site" evidence="18">
    <location>
        <position position="99"/>
    </location>
    <ligand>
        <name>Zn(2+)</name>
        <dbReference type="ChEBI" id="CHEBI:29105"/>
        <label>1</label>
    </ligand>
</feature>
<evidence type="ECO:0000256" key="15">
    <source>
        <dbReference type="ARBA" id="ARBA00023145"/>
    </source>
</evidence>
<feature type="repeat" description="Hemopexin" evidence="20">
    <location>
        <begin position="250"/>
        <end position="298"/>
    </location>
</feature>
<dbReference type="CDD" id="cd04278">
    <property type="entry name" value="ZnMc_MMP"/>
    <property type="match status" value="1"/>
</dbReference>
<dbReference type="Pfam" id="PF11857">
    <property type="entry name" value="DUF3377"/>
    <property type="match status" value="1"/>
</dbReference>
<feature type="domain" description="Peptidase metallopeptidase" evidence="23">
    <location>
        <begin position="25"/>
        <end position="198"/>
    </location>
</feature>
<dbReference type="InterPro" id="IPR021805">
    <property type="entry name" value="Pept_M10A_metallopeptidase_C"/>
</dbReference>
<dbReference type="FunFam" id="3.40.390.10:FF:000023">
    <property type="entry name" value="Matrix metalloproteinase-14 preproprotein"/>
    <property type="match status" value="1"/>
</dbReference>
<evidence type="ECO:0000256" key="4">
    <source>
        <dbReference type="ARBA" id="ARBA00022685"/>
    </source>
</evidence>
<dbReference type="GO" id="GO:0005615">
    <property type="term" value="C:extracellular space"/>
    <property type="evidence" value="ECO:0007669"/>
    <property type="project" value="TreeGrafter"/>
</dbReference>
<feature type="binding site" evidence="18">
    <location>
        <position position="258"/>
    </location>
    <ligand>
        <name>Ca(2+)</name>
        <dbReference type="ChEBI" id="CHEBI:29108"/>
        <label>4</label>
    </ligand>
</feature>
<dbReference type="Ensembl" id="ENSBOBT00000004663.1">
    <property type="protein sequence ID" value="ENSBOBP00000004549.1"/>
    <property type="gene ID" value="ENSBOBG00000003082.1"/>
</dbReference>
<keyword evidence="3" id="KW-0645">Protease</keyword>
<feature type="transmembrane region" description="Helical" evidence="22">
    <location>
        <begin position="491"/>
        <end position="512"/>
    </location>
</feature>
<feature type="modified residue" description="Phosphotyrosine; by PKDCC" evidence="19">
    <location>
        <position position="361"/>
    </location>
</feature>
<protein>
    <submittedName>
        <fullName evidence="24">Matrix metallopeptidase 15</fullName>
    </submittedName>
</protein>
<feature type="compositionally biased region" description="Basic and acidic residues" evidence="21">
    <location>
        <begin position="232"/>
        <end position="246"/>
    </location>
</feature>
<feature type="compositionally biased region" description="Basic and acidic residues" evidence="21">
    <location>
        <begin position="425"/>
        <end position="434"/>
    </location>
</feature>
<dbReference type="Pfam" id="PF00045">
    <property type="entry name" value="Hemopexin"/>
    <property type="match status" value="3"/>
</dbReference>
<accession>A0A8C0EKZ9</accession>
<feature type="binding site" evidence="18">
    <location>
        <position position="101"/>
    </location>
    <ligand>
        <name>Zn(2+)</name>
        <dbReference type="ChEBI" id="CHEBI:29105"/>
        <label>1</label>
    </ligand>
</feature>
<feature type="region of interest" description="Disordered" evidence="21">
    <location>
        <begin position="196"/>
        <end position="252"/>
    </location>
</feature>
<keyword evidence="5 22" id="KW-0812">Transmembrane</keyword>
<dbReference type="GO" id="GO:0006508">
    <property type="term" value="P:proteolysis"/>
    <property type="evidence" value="ECO:0007669"/>
    <property type="project" value="UniProtKB-KW"/>
</dbReference>
<reference evidence="24" key="2">
    <citation type="submission" date="2025-09" db="UniProtKB">
        <authorList>
            <consortium name="Ensembl"/>
        </authorList>
    </citation>
    <scope>IDENTIFICATION</scope>
</reference>
<evidence type="ECO:0000256" key="8">
    <source>
        <dbReference type="ARBA" id="ARBA00022737"/>
    </source>
</evidence>
<keyword evidence="16" id="KW-1015">Disulfide bond</keyword>
<dbReference type="PANTHER" id="PTHR10201:SF25">
    <property type="entry name" value="MATRIX METALLOPROTEINASE-15"/>
    <property type="match status" value="1"/>
</dbReference>
<dbReference type="Proteomes" id="UP000694567">
    <property type="component" value="Unplaced"/>
</dbReference>
<feature type="binding site" evidence="18">
    <location>
        <position position="305"/>
    </location>
    <ligand>
        <name>Ca(2+)</name>
        <dbReference type="ChEBI" id="CHEBI:29108"/>
        <label>5</label>
    </ligand>
</feature>